<keyword evidence="2" id="KW-1185">Reference proteome</keyword>
<name>A0ABR9WV66_9FLAO</name>
<dbReference type="Proteomes" id="UP000656274">
    <property type="component" value="Unassembled WGS sequence"/>
</dbReference>
<dbReference type="PROSITE" id="PS51257">
    <property type="entry name" value="PROKAR_LIPOPROTEIN"/>
    <property type="match status" value="1"/>
</dbReference>
<comment type="caution">
    <text evidence="1">The sequence shown here is derived from an EMBL/GenBank/DDBJ whole genome shotgun (WGS) entry which is preliminary data.</text>
</comment>
<reference evidence="1 2" key="1">
    <citation type="submission" date="2020-10" db="EMBL/GenBank/DDBJ databases">
        <title>The genome sequence of Flavobacterium aquaticum 1Y8A.</title>
        <authorList>
            <person name="Liu Y."/>
        </authorList>
    </citation>
    <scope>NUCLEOTIDE SEQUENCE [LARGE SCALE GENOMIC DNA]</scope>
    <source>
        <strain evidence="1 2">1Y8A</strain>
    </source>
</reference>
<evidence type="ECO:0000313" key="1">
    <source>
        <dbReference type="EMBL" id="MBE9577568.1"/>
    </source>
</evidence>
<dbReference type="RefSeq" id="WP_194097457.1">
    <property type="nucleotide sequence ID" value="NZ_JADFTZ010000010.1"/>
</dbReference>
<proteinExistence type="predicted"/>
<accession>A0ABR9WV66</accession>
<sequence>MRNATLTLLLFFAIIGCQKKESILETEKKALNSVFNEVIDSVYYRLTNDKISLNNKSKKTIVVNDSLYPESPGYVQFRDHFKNVENLYFDTISKKIRQKIDLNLFTKEAKFKYQYLSSIKQNPIREDFWNSKYALPGFLVFSKINFDEHKKYGVLYCSFTNGDIYKAKWFLIYIKKSGRDWELDEIHAQRRMY</sequence>
<protein>
    <recommendedName>
        <fullName evidence="3">DUF3828 domain-containing protein</fullName>
    </recommendedName>
</protein>
<organism evidence="1 2">
    <name type="scientific">Flavobacterium proteolyticum</name>
    <dbReference type="NCBI Taxonomy" id="2911683"/>
    <lineage>
        <taxon>Bacteria</taxon>
        <taxon>Pseudomonadati</taxon>
        <taxon>Bacteroidota</taxon>
        <taxon>Flavobacteriia</taxon>
        <taxon>Flavobacteriales</taxon>
        <taxon>Flavobacteriaceae</taxon>
        <taxon>Flavobacterium</taxon>
    </lineage>
</organism>
<evidence type="ECO:0000313" key="2">
    <source>
        <dbReference type="Proteomes" id="UP000656274"/>
    </source>
</evidence>
<gene>
    <name evidence="1" type="ORF">IM755_12695</name>
</gene>
<evidence type="ECO:0008006" key="3">
    <source>
        <dbReference type="Google" id="ProtNLM"/>
    </source>
</evidence>
<dbReference type="EMBL" id="JADFTZ010000010">
    <property type="protein sequence ID" value="MBE9577568.1"/>
    <property type="molecule type" value="Genomic_DNA"/>
</dbReference>